<name>A0AAD9BXP4_DISEL</name>
<dbReference type="GO" id="GO:0016301">
    <property type="term" value="F:kinase activity"/>
    <property type="evidence" value="ECO:0007669"/>
    <property type="project" value="UniProtKB-KW"/>
</dbReference>
<dbReference type="AlphaFoldDB" id="A0AAD9BXP4"/>
<dbReference type="EMBL" id="JASDAP010000013">
    <property type="protein sequence ID" value="KAK1892302.1"/>
    <property type="molecule type" value="Genomic_DNA"/>
</dbReference>
<proteinExistence type="predicted"/>
<reference evidence="1" key="1">
    <citation type="submission" date="2023-04" db="EMBL/GenBank/DDBJ databases">
        <title>Chromosome-level genome of Chaenocephalus aceratus.</title>
        <authorList>
            <person name="Park H."/>
        </authorList>
    </citation>
    <scope>NUCLEOTIDE SEQUENCE</scope>
    <source>
        <strain evidence="1">DE</strain>
        <tissue evidence="1">Muscle</tissue>
    </source>
</reference>
<keyword evidence="2" id="KW-1185">Reference proteome</keyword>
<sequence>MSEMPAAAFDLFIARDRAGGGGGGQENVRRQGHFREGLCLSTLTSEQPERQRDVSMLSEWIYVLLLRVF</sequence>
<evidence type="ECO:0000313" key="1">
    <source>
        <dbReference type="EMBL" id="KAK1892302.1"/>
    </source>
</evidence>
<accession>A0AAD9BXP4</accession>
<dbReference type="Proteomes" id="UP001228049">
    <property type="component" value="Unassembled WGS sequence"/>
</dbReference>
<keyword evidence="1" id="KW-0418">Kinase</keyword>
<keyword evidence="1" id="KW-0808">Transferase</keyword>
<evidence type="ECO:0000313" key="2">
    <source>
        <dbReference type="Proteomes" id="UP001228049"/>
    </source>
</evidence>
<organism evidence="1 2">
    <name type="scientific">Dissostichus eleginoides</name>
    <name type="common">Patagonian toothfish</name>
    <name type="synonym">Dissostichus amissus</name>
    <dbReference type="NCBI Taxonomy" id="100907"/>
    <lineage>
        <taxon>Eukaryota</taxon>
        <taxon>Metazoa</taxon>
        <taxon>Chordata</taxon>
        <taxon>Craniata</taxon>
        <taxon>Vertebrata</taxon>
        <taxon>Euteleostomi</taxon>
        <taxon>Actinopterygii</taxon>
        <taxon>Neopterygii</taxon>
        <taxon>Teleostei</taxon>
        <taxon>Neoteleostei</taxon>
        <taxon>Acanthomorphata</taxon>
        <taxon>Eupercaria</taxon>
        <taxon>Perciformes</taxon>
        <taxon>Notothenioidei</taxon>
        <taxon>Nototheniidae</taxon>
        <taxon>Dissostichus</taxon>
    </lineage>
</organism>
<comment type="caution">
    <text evidence="1">The sequence shown here is derived from an EMBL/GenBank/DDBJ whole genome shotgun (WGS) entry which is preliminary data.</text>
</comment>
<protein>
    <submittedName>
        <fullName evidence="1">Hormonally up-regulated neu tumor-associated kinase</fullName>
    </submittedName>
</protein>
<gene>
    <name evidence="1" type="ORF">KUDE01_007377</name>
</gene>